<gene>
    <name evidence="7" type="ORF">EVA_02094</name>
</gene>
<comment type="caution">
    <text evidence="7">The sequence shown here is derived from an EMBL/GenBank/DDBJ whole genome shotgun (WGS) entry which is preliminary data.</text>
</comment>
<feature type="transmembrane region" description="Helical" evidence="6">
    <location>
        <begin position="42"/>
        <end position="65"/>
    </location>
</feature>
<comment type="subcellular location">
    <subcellularLocation>
        <location evidence="1">Cell membrane</location>
        <topology evidence="1">Multi-pass membrane protein</topology>
    </subcellularLocation>
</comment>
<feature type="transmembrane region" description="Helical" evidence="6">
    <location>
        <begin position="77"/>
        <end position="97"/>
    </location>
</feature>
<dbReference type="AlphaFoldDB" id="J9GPV9"/>
<evidence type="ECO:0000313" key="7">
    <source>
        <dbReference type="EMBL" id="EJX09799.1"/>
    </source>
</evidence>
<evidence type="ECO:0000256" key="1">
    <source>
        <dbReference type="ARBA" id="ARBA00004651"/>
    </source>
</evidence>
<keyword evidence="3 6" id="KW-0812">Transmembrane</keyword>
<feature type="transmembrane region" description="Helical" evidence="6">
    <location>
        <begin position="220"/>
        <end position="244"/>
    </location>
</feature>
<evidence type="ECO:0000256" key="2">
    <source>
        <dbReference type="ARBA" id="ARBA00022475"/>
    </source>
</evidence>
<keyword evidence="2" id="KW-1003">Cell membrane</keyword>
<feature type="transmembrane region" description="Helical" evidence="6">
    <location>
        <begin position="187"/>
        <end position="208"/>
    </location>
</feature>
<evidence type="ECO:0000256" key="5">
    <source>
        <dbReference type="ARBA" id="ARBA00023136"/>
    </source>
</evidence>
<name>J9GPV9_9ZZZZ</name>
<dbReference type="EMBL" id="AMCI01000318">
    <property type="protein sequence ID" value="EJX09799.1"/>
    <property type="molecule type" value="Genomic_DNA"/>
</dbReference>
<dbReference type="Pfam" id="PF01810">
    <property type="entry name" value="LysE"/>
    <property type="match status" value="1"/>
</dbReference>
<sequence length="249" mass="27808">MKIHPVLPDCVDSLEKTLIVFSLIIKKYDICTMIQIETILDILAKGFIIGVVVSAPLGPVGVLCIQRTLNKGRWYGFVTGLGASLSDIAYALFTGYGMSFVFDYINKNIFYLQLLGSVMLLLFGVYTFRSNPVRSIRPASSHKGSYFHNFITAFFVTLSNPLIIFLFIGLFARLAFVQPGVLVFEEITGYVAIVLGALSWWLGITYFVNKVRTKFNLRGIWILNRVIGSIVVVVSVIGFIYTLLGESIY</sequence>
<evidence type="ECO:0000256" key="6">
    <source>
        <dbReference type="SAM" id="Phobius"/>
    </source>
</evidence>
<protein>
    <submittedName>
        <fullName evidence="7">Amino acid exporter</fullName>
    </submittedName>
</protein>
<feature type="transmembrane region" description="Helical" evidence="6">
    <location>
        <begin position="109"/>
        <end position="128"/>
    </location>
</feature>
<reference evidence="7" key="1">
    <citation type="journal article" date="2012" name="PLoS ONE">
        <title>Gene sets for utilization of primary and secondary nutrition supplies in the distal gut of endangered iberian lynx.</title>
        <authorList>
            <person name="Alcaide M."/>
            <person name="Messina E."/>
            <person name="Richter M."/>
            <person name="Bargiela R."/>
            <person name="Peplies J."/>
            <person name="Huws S.A."/>
            <person name="Newbold C.J."/>
            <person name="Golyshin P.N."/>
            <person name="Simon M.A."/>
            <person name="Lopez G."/>
            <person name="Yakimov M.M."/>
            <person name="Ferrer M."/>
        </authorList>
    </citation>
    <scope>NUCLEOTIDE SEQUENCE</scope>
</reference>
<proteinExistence type="predicted"/>
<dbReference type="PANTHER" id="PTHR30086:SF20">
    <property type="entry name" value="ARGININE EXPORTER PROTEIN ARGO-RELATED"/>
    <property type="match status" value="1"/>
</dbReference>
<accession>J9GPV9</accession>
<evidence type="ECO:0000256" key="4">
    <source>
        <dbReference type="ARBA" id="ARBA00022989"/>
    </source>
</evidence>
<evidence type="ECO:0000256" key="3">
    <source>
        <dbReference type="ARBA" id="ARBA00022692"/>
    </source>
</evidence>
<keyword evidence="4 6" id="KW-1133">Transmembrane helix</keyword>
<keyword evidence="5 6" id="KW-0472">Membrane</keyword>
<organism evidence="7">
    <name type="scientific">gut metagenome</name>
    <dbReference type="NCBI Taxonomy" id="749906"/>
    <lineage>
        <taxon>unclassified sequences</taxon>
        <taxon>metagenomes</taxon>
        <taxon>organismal metagenomes</taxon>
    </lineage>
</organism>
<dbReference type="GO" id="GO:0015171">
    <property type="term" value="F:amino acid transmembrane transporter activity"/>
    <property type="evidence" value="ECO:0007669"/>
    <property type="project" value="TreeGrafter"/>
</dbReference>
<dbReference type="InterPro" id="IPR001123">
    <property type="entry name" value="LeuE-type"/>
</dbReference>
<dbReference type="GO" id="GO:0005886">
    <property type="term" value="C:plasma membrane"/>
    <property type="evidence" value="ECO:0007669"/>
    <property type="project" value="UniProtKB-SubCell"/>
</dbReference>
<dbReference type="PANTHER" id="PTHR30086">
    <property type="entry name" value="ARGININE EXPORTER PROTEIN ARGO"/>
    <property type="match status" value="1"/>
</dbReference>
<feature type="transmembrane region" description="Helical" evidence="6">
    <location>
        <begin position="149"/>
        <end position="175"/>
    </location>
</feature>